<dbReference type="Proteomes" id="UP000808349">
    <property type="component" value="Unassembled WGS sequence"/>
</dbReference>
<accession>A0A9D7SAW9</accession>
<dbReference type="AlphaFoldDB" id="A0A9D7SAW9"/>
<organism evidence="1 2">
    <name type="scientific">Candidatus Defluviibacterium haderslevense</name>
    <dbReference type="NCBI Taxonomy" id="2981993"/>
    <lineage>
        <taxon>Bacteria</taxon>
        <taxon>Pseudomonadati</taxon>
        <taxon>Bacteroidota</taxon>
        <taxon>Saprospiria</taxon>
        <taxon>Saprospirales</taxon>
        <taxon>Saprospiraceae</taxon>
        <taxon>Candidatus Defluviibacterium</taxon>
    </lineage>
</organism>
<protein>
    <submittedName>
        <fullName evidence="1">Uncharacterized protein</fullName>
    </submittedName>
</protein>
<name>A0A9D7SAW9_9BACT</name>
<dbReference type="EMBL" id="JADKFW010000010">
    <property type="protein sequence ID" value="MBK9718310.1"/>
    <property type="molecule type" value="Genomic_DNA"/>
</dbReference>
<sequence length="157" mass="18723">MSIIKTRYQTRPIRFIELNEHQDWMIKIYSISIKNERVSSTHIELAKQQLNEWLKLSKNYPLTTYRIATLIIHEGREGCFAILNWWIDDNMLQNHVFVSTQDDPLHFKLFSDKGIITCVWELAVIWFERNAWVEHVLKQSDQPNFDAYLNSQLNADV</sequence>
<comment type="caution">
    <text evidence="1">The sequence shown here is derived from an EMBL/GenBank/DDBJ whole genome shotgun (WGS) entry which is preliminary data.</text>
</comment>
<evidence type="ECO:0000313" key="1">
    <source>
        <dbReference type="EMBL" id="MBK9718310.1"/>
    </source>
</evidence>
<reference evidence="1 2" key="1">
    <citation type="submission" date="2020-10" db="EMBL/GenBank/DDBJ databases">
        <title>Connecting structure to function with the recovery of over 1000 high-quality activated sludge metagenome-assembled genomes encoding full-length rRNA genes using long-read sequencing.</title>
        <authorList>
            <person name="Singleton C.M."/>
            <person name="Petriglieri F."/>
            <person name="Kristensen J.M."/>
            <person name="Kirkegaard R.H."/>
            <person name="Michaelsen T.Y."/>
            <person name="Andersen M.H."/>
            <person name="Karst S.M."/>
            <person name="Dueholm M.S."/>
            <person name="Nielsen P.H."/>
            <person name="Albertsen M."/>
        </authorList>
    </citation>
    <scope>NUCLEOTIDE SEQUENCE [LARGE SCALE GENOMIC DNA]</scope>
    <source>
        <strain evidence="1">Ribe_18-Q3-R11-54_BAT3C.373</strain>
    </source>
</reference>
<proteinExistence type="predicted"/>
<evidence type="ECO:0000313" key="2">
    <source>
        <dbReference type="Proteomes" id="UP000808349"/>
    </source>
</evidence>
<gene>
    <name evidence="1" type="ORF">IPO85_12530</name>
</gene>